<dbReference type="SMART" id="SM00488">
    <property type="entry name" value="DEXDc2"/>
    <property type="match status" value="1"/>
</dbReference>
<dbReference type="EMBL" id="DVON01000156">
    <property type="protein sequence ID" value="HIV12874.1"/>
    <property type="molecule type" value="Genomic_DNA"/>
</dbReference>
<evidence type="ECO:0000256" key="12">
    <source>
        <dbReference type="ARBA" id="ARBA00023235"/>
    </source>
</evidence>
<comment type="caution">
    <text evidence="15">The sequence shown here is derived from an EMBL/GenBank/DDBJ whole genome shotgun (WGS) entry which is preliminary data.</text>
</comment>
<keyword evidence="9" id="KW-0411">Iron-sulfur</keyword>
<evidence type="ECO:0000256" key="6">
    <source>
        <dbReference type="ARBA" id="ARBA00022806"/>
    </source>
</evidence>
<keyword evidence="5" id="KW-0378">Hydrolase</keyword>
<dbReference type="InterPro" id="IPR027417">
    <property type="entry name" value="P-loop_NTPase"/>
</dbReference>
<evidence type="ECO:0000256" key="13">
    <source>
        <dbReference type="ARBA" id="ARBA00038058"/>
    </source>
</evidence>
<sequence>MEHEVIRISVRNLVEFILRSGDLDNRRGGLADREAMAKGSRIHRKIQRQMSGAYQAEVPLAYEKEYDDFTIRLEGRADGIITGDEGFTIDEIKGIYRDVASLAEPAPVHLAQAKCYALIWGREKNQEQMRVQMTYCNLDTEEIRRFSFSYTMEELGEWFDWLLDSYYRWANWQHQWKKKRNTSMQGLEFPFPYREGQREVVSSVYRTILRKKQLFLQAPTGLGKTMSTVFPAVRSMGEGISEKVFYLTAKTITRKVAWEAFEILRQKGLACKVLVLTAKEKMCVCDKTDCNPAACPRARGHFDRVNEAVFELLNRQDGFDRETLLAQSESWQVCPYEMSLDVATWVDAVICDYNYVFDPDAHLRRFFGEGNRGDYVFLIDEAHNLAERGREMYSAALYKEDFLAVRRLVKPWRKKLERQLDKCNQQMLEWKRESETYQILDSLGSLGIHLMNVMGELELLLEELDQGELREKILDFYFQVRTFLNIYDLVDDNYVIYTRHDEENHFFVRLFCVNPAENLQKCVDKGISAVYFSATLLPVTYYRKLLSGRTDDYAIYAGTPFSPDQKLLLLGRDVSSRYTRRGPREYEKICQYIYQAAAVHPGNYMVFFPSYKMMQDVYEVYCGLYGTKQEILVQSPSMNEKEREEFLERFEGEKEEETLLGFCVMGGIFAEGIDLAGERLVGALVVGTGLPQISCEREILKNFYDAQGVSGFDYAYRFPGMNKVLQSAGRVIRTGEDRGVILLLDERFCSWEYRTLFPREWADYQVCTRETAAERMREFWEGIPKTNL</sequence>
<protein>
    <submittedName>
        <fullName evidence="15">ATP-dependent DNA helicase</fullName>
    </submittedName>
</protein>
<keyword evidence="1" id="KW-0004">4Fe-4S</keyword>
<dbReference type="GO" id="GO:0006281">
    <property type="term" value="P:DNA repair"/>
    <property type="evidence" value="ECO:0007669"/>
    <property type="project" value="UniProtKB-KW"/>
</dbReference>
<evidence type="ECO:0000256" key="11">
    <source>
        <dbReference type="ARBA" id="ARBA00023204"/>
    </source>
</evidence>
<evidence type="ECO:0000256" key="4">
    <source>
        <dbReference type="ARBA" id="ARBA00022763"/>
    </source>
</evidence>
<evidence type="ECO:0000256" key="8">
    <source>
        <dbReference type="ARBA" id="ARBA00023004"/>
    </source>
</evidence>
<dbReference type="Gene3D" id="3.90.320.10">
    <property type="match status" value="1"/>
</dbReference>
<evidence type="ECO:0000256" key="7">
    <source>
        <dbReference type="ARBA" id="ARBA00022840"/>
    </source>
</evidence>
<dbReference type="InterPro" id="IPR010614">
    <property type="entry name" value="RAD3-like_helicase_DEAD"/>
</dbReference>
<dbReference type="Gene3D" id="1.10.275.40">
    <property type="match status" value="1"/>
</dbReference>
<keyword evidence="4" id="KW-0227">DNA damage</keyword>
<dbReference type="PANTHER" id="PTHR11472">
    <property type="entry name" value="DNA REPAIR DEAD HELICASE RAD3/XP-D SUBFAMILY MEMBER"/>
    <property type="match status" value="1"/>
</dbReference>
<dbReference type="Proteomes" id="UP000886723">
    <property type="component" value="Unassembled WGS sequence"/>
</dbReference>
<evidence type="ECO:0000256" key="9">
    <source>
        <dbReference type="ARBA" id="ARBA00023014"/>
    </source>
</evidence>
<keyword evidence="12" id="KW-0413">Isomerase</keyword>
<reference evidence="15" key="1">
    <citation type="submission" date="2020-10" db="EMBL/GenBank/DDBJ databases">
        <authorList>
            <person name="Gilroy R."/>
        </authorList>
    </citation>
    <scope>NUCLEOTIDE SEQUENCE</scope>
    <source>
        <strain evidence="15">ChiBcec2-4451</strain>
    </source>
</reference>
<dbReference type="InterPro" id="IPR011604">
    <property type="entry name" value="PDDEXK-like_dom_sf"/>
</dbReference>
<keyword evidence="8" id="KW-0408">Iron</keyword>
<dbReference type="Pfam" id="PF06733">
    <property type="entry name" value="DEAD_2"/>
    <property type="match status" value="1"/>
</dbReference>
<dbReference type="PANTHER" id="PTHR11472:SF34">
    <property type="entry name" value="REGULATOR OF TELOMERE ELONGATION HELICASE 1"/>
    <property type="match status" value="1"/>
</dbReference>
<evidence type="ECO:0000313" key="15">
    <source>
        <dbReference type="EMBL" id="HIV12874.1"/>
    </source>
</evidence>
<proteinExistence type="inferred from homology"/>
<evidence type="ECO:0000256" key="10">
    <source>
        <dbReference type="ARBA" id="ARBA00023125"/>
    </source>
</evidence>
<dbReference type="InterPro" id="IPR006554">
    <property type="entry name" value="Helicase-like_DEXD_c2"/>
</dbReference>
<evidence type="ECO:0000259" key="14">
    <source>
        <dbReference type="PROSITE" id="PS51193"/>
    </source>
</evidence>
<evidence type="ECO:0000256" key="5">
    <source>
        <dbReference type="ARBA" id="ARBA00022801"/>
    </source>
</evidence>
<dbReference type="AlphaFoldDB" id="A0A9D1NTU6"/>
<reference evidence="15" key="2">
    <citation type="journal article" date="2021" name="PeerJ">
        <title>Extensive microbial diversity within the chicken gut microbiome revealed by metagenomics and culture.</title>
        <authorList>
            <person name="Gilroy R."/>
            <person name="Ravi A."/>
            <person name="Getino M."/>
            <person name="Pursley I."/>
            <person name="Horton D.L."/>
            <person name="Alikhan N.F."/>
            <person name="Baker D."/>
            <person name="Gharbi K."/>
            <person name="Hall N."/>
            <person name="Watson M."/>
            <person name="Adriaenssens E.M."/>
            <person name="Foster-Nyarko E."/>
            <person name="Jarju S."/>
            <person name="Secka A."/>
            <person name="Antonio M."/>
            <person name="Oren A."/>
            <person name="Chaudhuri R.R."/>
            <person name="La Ragione R."/>
            <person name="Hildebrand F."/>
            <person name="Pallen M.J."/>
        </authorList>
    </citation>
    <scope>NUCLEOTIDE SEQUENCE</scope>
    <source>
        <strain evidence="15">ChiBcec2-4451</strain>
    </source>
</reference>
<evidence type="ECO:0000313" key="16">
    <source>
        <dbReference type="Proteomes" id="UP000886723"/>
    </source>
</evidence>
<gene>
    <name evidence="15" type="ORF">IAA63_07015</name>
</gene>
<dbReference type="GO" id="GO:0003678">
    <property type="term" value="F:DNA helicase activity"/>
    <property type="evidence" value="ECO:0007669"/>
    <property type="project" value="InterPro"/>
</dbReference>
<evidence type="ECO:0000256" key="3">
    <source>
        <dbReference type="ARBA" id="ARBA00022741"/>
    </source>
</evidence>
<keyword evidence="6 15" id="KW-0347">Helicase</keyword>
<dbReference type="GO" id="GO:0016818">
    <property type="term" value="F:hydrolase activity, acting on acid anhydrides, in phosphorus-containing anhydrides"/>
    <property type="evidence" value="ECO:0007669"/>
    <property type="project" value="InterPro"/>
</dbReference>
<name>A0A9D1NTU6_9FIRM</name>
<comment type="similarity">
    <text evidence="13">Belongs to the helicase family. DinG subfamily.</text>
</comment>
<evidence type="ECO:0000256" key="1">
    <source>
        <dbReference type="ARBA" id="ARBA00022485"/>
    </source>
</evidence>
<organism evidence="15 16">
    <name type="scientific">Candidatus Pullilachnospira stercoravium</name>
    <dbReference type="NCBI Taxonomy" id="2840913"/>
    <lineage>
        <taxon>Bacteria</taxon>
        <taxon>Bacillati</taxon>
        <taxon>Bacillota</taxon>
        <taxon>Clostridia</taxon>
        <taxon>Lachnospirales</taxon>
        <taxon>Lachnospiraceae</taxon>
        <taxon>Lachnospiraceae incertae sedis</taxon>
        <taxon>Candidatus Pullilachnospira</taxon>
    </lineage>
</organism>
<evidence type="ECO:0000256" key="2">
    <source>
        <dbReference type="ARBA" id="ARBA00022723"/>
    </source>
</evidence>
<dbReference type="PROSITE" id="PS51193">
    <property type="entry name" value="HELICASE_ATP_BIND_2"/>
    <property type="match status" value="1"/>
</dbReference>
<keyword evidence="2" id="KW-0479">Metal-binding</keyword>
<dbReference type="GO" id="GO:0046872">
    <property type="term" value="F:metal ion binding"/>
    <property type="evidence" value="ECO:0007669"/>
    <property type="project" value="UniProtKB-KW"/>
</dbReference>
<dbReference type="Gene3D" id="3.40.50.300">
    <property type="entry name" value="P-loop containing nucleotide triphosphate hydrolases"/>
    <property type="match status" value="2"/>
</dbReference>
<dbReference type="InterPro" id="IPR014013">
    <property type="entry name" value="Helic_SF1/SF2_ATP-bd_DinG/Rad3"/>
</dbReference>
<dbReference type="GO" id="GO:0005524">
    <property type="term" value="F:ATP binding"/>
    <property type="evidence" value="ECO:0007669"/>
    <property type="project" value="UniProtKB-KW"/>
</dbReference>
<feature type="domain" description="Helicase ATP-binding" evidence="14">
    <location>
        <begin position="183"/>
        <end position="481"/>
    </location>
</feature>
<keyword evidence="3" id="KW-0547">Nucleotide-binding</keyword>
<dbReference type="SMART" id="SM00491">
    <property type="entry name" value="HELICc2"/>
    <property type="match status" value="1"/>
</dbReference>
<dbReference type="GO" id="GO:0003677">
    <property type="term" value="F:DNA binding"/>
    <property type="evidence" value="ECO:0007669"/>
    <property type="project" value="UniProtKB-KW"/>
</dbReference>
<accession>A0A9D1NTU6</accession>
<dbReference type="SUPFAM" id="SSF52540">
    <property type="entry name" value="P-loop containing nucleoside triphosphate hydrolases"/>
    <property type="match status" value="2"/>
</dbReference>
<dbReference type="InterPro" id="IPR006555">
    <property type="entry name" value="ATP-dep_Helicase_C"/>
</dbReference>
<dbReference type="InterPro" id="IPR042493">
    <property type="entry name" value="XPD_DNA_FeS"/>
</dbReference>
<dbReference type="InterPro" id="IPR045028">
    <property type="entry name" value="DinG/Rad3-like"/>
</dbReference>
<dbReference type="Pfam" id="PF13307">
    <property type="entry name" value="Helicase_C_2"/>
    <property type="match status" value="1"/>
</dbReference>
<keyword evidence="10" id="KW-0238">DNA-binding</keyword>
<keyword evidence="11" id="KW-0234">DNA repair</keyword>
<keyword evidence="7" id="KW-0067">ATP-binding</keyword>
<dbReference type="Gene3D" id="1.10.30.20">
    <property type="entry name" value="Bacterial XPD DNA helicase, FeS cluster domain"/>
    <property type="match status" value="1"/>
</dbReference>
<dbReference type="GO" id="GO:0051539">
    <property type="term" value="F:4 iron, 4 sulfur cluster binding"/>
    <property type="evidence" value="ECO:0007669"/>
    <property type="project" value="UniProtKB-KW"/>
</dbReference>